<dbReference type="InterPro" id="IPR003838">
    <property type="entry name" value="ABC3_permease_C"/>
</dbReference>
<keyword evidence="6" id="KW-0813">Transport</keyword>
<feature type="transmembrane region" description="Helical" evidence="6">
    <location>
        <begin position="52"/>
        <end position="75"/>
    </location>
</feature>
<feature type="transmembrane region" description="Helical" evidence="6">
    <location>
        <begin position="619"/>
        <end position="641"/>
    </location>
</feature>
<sequence>MSFSRIVWKMAKANYKKYIFYYLCNTFAVMFFFIFSTIYFNRQVDEVKISGSIQYLLIIPGVTLVLFTILFISYAHQIFIKQRRSEFGLFITLGMTDRDIVKLVLLESTVIGLLSLTSGIIGGMIFSKGIFFLLMYSVGIGKVAFHLSSNMFLYTVVIFIIIFMIAIGRSLYLIFTQNVITNIKSKKTAAALEKNSPVIGGIGAAFVILSIIGVYFTYAYLSFGGELLYFWAICTILGVYISLNQFISLFIEYVRKKETYYYPRMLFLTNINYKFKHLTTILTLVISLVMVTVLYGTLNLSIYSIEKKEVLENKPYDIAFLQTETKNNLDQETVYSIIDQEDNRIQEYLQIPVYTHYERWEADNSPVSYSFMPAESFRELTSKSFELESDEMLYYINFEFENSELDKYYWDNAARFAEENLDFNLKEIIAENDMNVIGDGAFFIINHLEFEQLENQFDGYKSVIHQINVEDWRESEEATDKLEEAFQAFNKETPPIMDERTEGLTEEEFFKVGSKIKAFQSIKIENGISFFVMTALSIIFFFGSFILLYLNLFSEIENEKEKYRKLHAIGITDEEVKQNITKEIRAIFFMPAIIGVILAFGYFISMMRDIGGIMANPGLLLYFSGIAIVYLLVQFIFYMYARKKIIHKLM</sequence>
<dbReference type="EMBL" id="BMLW01000021">
    <property type="protein sequence ID" value="GGP16627.1"/>
    <property type="molecule type" value="Genomic_DNA"/>
</dbReference>
<evidence type="ECO:0000259" key="7">
    <source>
        <dbReference type="Pfam" id="PF02687"/>
    </source>
</evidence>
<feature type="transmembrane region" description="Helical" evidence="6">
    <location>
        <begin position="530"/>
        <end position="552"/>
    </location>
</feature>
<organism evidence="8 9">
    <name type="scientific">Oceanobacillus neutriphilus</name>
    <dbReference type="NCBI Taxonomy" id="531815"/>
    <lineage>
        <taxon>Bacteria</taxon>
        <taxon>Bacillati</taxon>
        <taxon>Bacillota</taxon>
        <taxon>Bacilli</taxon>
        <taxon>Bacillales</taxon>
        <taxon>Bacillaceae</taxon>
        <taxon>Oceanobacillus</taxon>
    </lineage>
</organism>
<dbReference type="InterPro" id="IPR027022">
    <property type="entry name" value="ABC_permease_BceB-typ"/>
</dbReference>
<keyword evidence="4 6" id="KW-1133">Transmembrane helix</keyword>
<reference evidence="9" key="1">
    <citation type="journal article" date="2019" name="Int. J. Syst. Evol. Microbiol.">
        <title>The Global Catalogue of Microorganisms (GCM) 10K type strain sequencing project: providing services to taxonomists for standard genome sequencing and annotation.</title>
        <authorList>
            <consortium name="The Broad Institute Genomics Platform"/>
            <consortium name="The Broad Institute Genome Sequencing Center for Infectious Disease"/>
            <person name="Wu L."/>
            <person name="Ma J."/>
        </authorList>
    </citation>
    <scope>NUCLEOTIDE SEQUENCE [LARGE SCALE GENOMIC DNA]</scope>
    <source>
        <strain evidence="9">CGMCC 1.7693</strain>
    </source>
</reference>
<feature type="transmembrane region" description="Helical" evidence="6">
    <location>
        <begin position="586"/>
        <end position="607"/>
    </location>
</feature>
<evidence type="ECO:0000256" key="4">
    <source>
        <dbReference type="ARBA" id="ARBA00022989"/>
    </source>
</evidence>
<feature type="transmembrane region" description="Helical" evidence="6">
    <location>
        <begin position="20"/>
        <end position="40"/>
    </location>
</feature>
<keyword evidence="9" id="KW-1185">Reference proteome</keyword>
<dbReference type="Pfam" id="PF02687">
    <property type="entry name" value="FtsX"/>
    <property type="match status" value="1"/>
</dbReference>
<feature type="transmembrane region" description="Helical" evidence="6">
    <location>
        <begin position="275"/>
        <end position="298"/>
    </location>
</feature>
<comment type="caution">
    <text evidence="8">The sequence shown here is derived from an EMBL/GenBank/DDBJ whole genome shotgun (WGS) entry which is preliminary data.</text>
</comment>
<dbReference type="RefSeq" id="WP_188738179.1">
    <property type="nucleotide sequence ID" value="NZ_BMLW01000021.1"/>
</dbReference>
<comment type="subcellular location">
    <subcellularLocation>
        <location evidence="1 6">Cell membrane</location>
        <topology evidence="1 6">Multi-pass membrane protein</topology>
    </subcellularLocation>
</comment>
<feature type="transmembrane region" description="Helical" evidence="6">
    <location>
        <begin position="110"/>
        <end position="139"/>
    </location>
</feature>
<keyword evidence="2 6" id="KW-1003">Cell membrane</keyword>
<evidence type="ECO:0000313" key="9">
    <source>
        <dbReference type="Proteomes" id="UP000641206"/>
    </source>
</evidence>
<evidence type="ECO:0000256" key="1">
    <source>
        <dbReference type="ARBA" id="ARBA00004651"/>
    </source>
</evidence>
<dbReference type="PANTHER" id="PTHR46795">
    <property type="entry name" value="ABC TRANSPORTER PERMEASE-RELATED-RELATED"/>
    <property type="match status" value="1"/>
</dbReference>
<gene>
    <name evidence="8" type="ORF">GCM10011346_49300</name>
</gene>
<name>A0ABQ2P2M9_9BACI</name>
<feature type="transmembrane region" description="Helical" evidence="6">
    <location>
        <begin position="196"/>
        <end position="221"/>
    </location>
</feature>
<evidence type="ECO:0000256" key="5">
    <source>
        <dbReference type="ARBA" id="ARBA00023136"/>
    </source>
</evidence>
<feature type="transmembrane region" description="Helical" evidence="6">
    <location>
        <begin position="227"/>
        <end position="254"/>
    </location>
</feature>
<dbReference type="Proteomes" id="UP000641206">
    <property type="component" value="Unassembled WGS sequence"/>
</dbReference>
<keyword evidence="5 6" id="KW-0472">Membrane</keyword>
<proteinExistence type="inferred from homology"/>
<dbReference type="PIRSF" id="PIRSF018968">
    <property type="entry name" value="ABC_permease_BceB"/>
    <property type="match status" value="1"/>
</dbReference>
<evidence type="ECO:0000313" key="8">
    <source>
        <dbReference type="EMBL" id="GGP16627.1"/>
    </source>
</evidence>
<dbReference type="PANTHER" id="PTHR46795:SF3">
    <property type="entry name" value="ABC TRANSPORTER PERMEASE"/>
    <property type="match status" value="1"/>
</dbReference>
<accession>A0ABQ2P2M9</accession>
<protein>
    <submittedName>
        <fullName evidence="8">Peptide ABC transporter permease</fullName>
    </submittedName>
</protein>
<feature type="domain" description="ABC3 transporter permease C-terminal" evidence="7">
    <location>
        <begin position="62"/>
        <end position="178"/>
    </location>
</feature>
<feature type="transmembrane region" description="Helical" evidence="6">
    <location>
        <begin position="151"/>
        <end position="175"/>
    </location>
</feature>
<comment type="similarity">
    <text evidence="6">Belongs to the ABC-4 integral membrane protein family.</text>
</comment>
<evidence type="ECO:0000256" key="2">
    <source>
        <dbReference type="ARBA" id="ARBA00022475"/>
    </source>
</evidence>
<evidence type="ECO:0000256" key="6">
    <source>
        <dbReference type="PIRNR" id="PIRNR018968"/>
    </source>
</evidence>
<keyword evidence="3 6" id="KW-0812">Transmembrane</keyword>
<evidence type="ECO:0000256" key="3">
    <source>
        <dbReference type="ARBA" id="ARBA00022692"/>
    </source>
</evidence>
<dbReference type="InterPro" id="IPR052536">
    <property type="entry name" value="ABC-4_Integral_Memb_Prot"/>
</dbReference>